<reference evidence="5" key="1">
    <citation type="submission" date="2016-10" db="EMBL/GenBank/DDBJ databases">
        <authorList>
            <person name="Varghese N."/>
            <person name="Submissions S."/>
        </authorList>
    </citation>
    <scope>NUCLEOTIDE SEQUENCE [LARGE SCALE GENOMIC DNA]</scope>
    <source>
        <strain evidence="5">CGMCC 4.2126</strain>
    </source>
</reference>
<dbReference type="GeneID" id="96299851"/>
<gene>
    <name evidence="4" type="ORF">SAMN05216275_113130</name>
</gene>
<dbReference type="InterPro" id="IPR046342">
    <property type="entry name" value="CBS_dom_sf"/>
</dbReference>
<dbReference type="EMBL" id="FOQY01000013">
    <property type="protein sequence ID" value="SFJ87543.1"/>
    <property type="molecule type" value="Genomic_DNA"/>
</dbReference>
<organism evidence="4 5">
    <name type="scientific">Streptosporangium canum</name>
    <dbReference type="NCBI Taxonomy" id="324952"/>
    <lineage>
        <taxon>Bacteria</taxon>
        <taxon>Bacillati</taxon>
        <taxon>Actinomycetota</taxon>
        <taxon>Actinomycetes</taxon>
        <taxon>Streptosporangiales</taxon>
        <taxon>Streptosporangiaceae</taxon>
        <taxon>Streptosporangium</taxon>
    </lineage>
</organism>
<accession>A0A1I3UXU5</accession>
<dbReference type="RefSeq" id="WP_093888604.1">
    <property type="nucleotide sequence ID" value="NZ_FOQY01000013.1"/>
</dbReference>
<protein>
    <submittedName>
        <fullName evidence="4">CBS domain-containing protein</fullName>
    </submittedName>
</protein>
<dbReference type="SMART" id="SM00116">
    <property type="entry name" value="CBS"/>
    <property type="match status" value="2"/>
</dbReference>
<name>A0A1I3UXU5_9ACTN</name>
<dbReference type="InterPro" id="IPR051257">
    <property type="entry name" value="Diverse_CBS-Domain"/>
</dbReference>
<evidence type="ECO:0000313" key="5">
    <source>
        <dbReference type="Proteomes" id="UP000199111"/>
    </source>
</evidence>
<feature type="domain" description="CBS" evidence="3">
    <location>
        <begin position="9"/>
        <end position="68"/>
    </location>
</feature>
<feature type="domain" description="CBS" evidence="3">
    <location>
        <begin position="90"/>
        <end position="148"/>
    </location>
</feature>
<dbReference type="Proteomes" id="UP000199111">
    <property type="component" value="Unassembled WGS sequence"/>
</dbReference>
<evidence type="ECO:0000256" key="1">
    <source>
        <dbReference type="ARBA" id="ARBA00023122"/>
    </source>
</evidence>
<evidence type="ECO:0000256" key="2">
    <source>
        <dbReference type="PROSITE-ProRule" id="PRU00703"/>
    </source>
</evidence>
<dbReference type="Gene3D" id="3.10.580.10">
    <property type="entry name" value="CBS-domain"/>
    <property type="match status" value="1"/>
</dbReference>
<dbReference type="PANTHER" id="PTHR43080:SF29">
    <property type="entry name" value="OS02G0818000 PROTEIN"/>
    <property type="match status" value="1"/>
</dbReference>
<dbReference type="PANTHER" id="PTHR43080">
    <property type="entry name" value="CBS DOMAIN-CONTAINING PROTEIN CBSX3, MITOCHONDRIAL"/>
    <property type="match status" value="1"/>
</dbReference>
<dbReference type="AlphaFoldDB" id="A0A1I3UXU5"/>
<dbReference type="InterPro" id="IPR000644">
    <property type="entry name" value="CBS_dom"/>
</dbReference>
<dbReference type="PROSITE" id="PS51371">
    <property type="entry name" value="CBS"/>
    <property type="match status" value="2"/>
</dbReference>
<dbReference type="SUPFAM" id="SSF54631">
    <property type="entry name" value="CBS-domain pair"/>
    <property type="match status" value="1"/>
</dbReference>
<keyword evidence="1 2" id="KW-0129">CBS domain</keyword>
<sequence>MVTQVKDVMGLVAIAVPRQATCTELMATMRRFKVNAVAVIDTDGRPVGMVSEDDLLSTEPGTSYGEPLFEERRRYQDPERTAGLTVQEIMTSPALTVSAETPIREAARLMRDHRIKQLPVIDPTSGKIAGTVHQVDLLKVLNRWAPDILADVAAAIARLRLDTRALTITVDDGVVRVGGRLARRSQIAQLTEAGRRIKGVVDLQVDATYDHDDQTETRSLRV</sequence>
<keyword evidence="5" id="KW-1185">Reference proteome</keyword>
<dbReference type="Pfam" id="PF00571">
    <property type="entry name" value="CBS"/>
    <property type="match status" value="2"/>
</dbReference>
<evidence type="ECO:0000259" key="3">
    <source>
        <dbReference type="PROSITE" id="PS51371"/>
    </source>
</evidence>
<proteinExistence type="predicted"/>
<evidence type="ECO:0000313" key="4">
    <source>
        <dbReference type="EMBL" id="SFJ87543.1"/>
    </source>
</evidence>